<organism evidence="6 7">
    <name type="scientific">Sinobacterium norvegicum</name>
    <dbReference type="NCBI Taxonomy" id="1641715"/>
    <lineage>
        <taxon>Bacteria</taxon>
        <taxon>Pseudomonadati</taxon>
        <taxon>Pseudomonadota</taxon>
        <taxon>Gammaproteobacteria</taxon>
        <taxon>Cellvibrionales</taxon>
        <taxon>Spongiibacteraceae</taxon>
        <taxon>Sinobacterium</taxon>
    </lineage>
</organism>
<dbReference type="PANTHER" id="PTHR18919:SF139">
    <property type="entry name" value="THIOLASE-LIKE PROTEIN TYPE 1 ADDITIONAL C-TERMINAL DOMAIN-CONTAINING PROTEIN"/>
    <property type="match status" value="1"/>
</dbReference>
<protein>
    <submittedName>
        <fullName evidence="6">3-ketoacyl-CoA thiolase</fullName>
        <ecNumber evidence="6">2.3.1.16</ecNumber>
    </submittedName>
</protein>
<dbReference type="InterPro" id="IPR055140">
    <property type="entry name" value="Thiolase_C_2"/>
</dbReference>
<dbReference type="Pfam" id="PF22691">
    <property type="entry name" value="Thiolase_C_1"/>
    <property type="match status" value="1"/>
</dbReference>
<accession>A0ABM9AD11</accession>
<dbReference type="InterPro" id="IPR040771">
    <property type="entry name" value="TLP1_add_C"/>
</dbReference>
<feature type="domain" description="Thiolase C-terminal" evidence="5">
    <location>
        <begin position="280"/>
        <end position="337"/>
    </location>
</feature>
<evidence type="ECO:0000259" key="4">
    <source>
        <dbReference type="Pfam" id="PF18313"/>
    </source>
</evidence>
<evidence type="ECO:0000256" key="3">
    <source>
        <dbReference type="ARBA" id="ARBA00023315"/>
    </source>
</evidence>
<name>A0ABM9AD11_9GAMM</name>
<dbReference type="Pfam" id="PF18313">
    <property type="entry name" value="TLP1_add_C"/>
    <property type="match status" value="1"/>
</dbReference>
<evidence type="ECO:0000313" key="6">
    <source>
        <dbReference type="EMBL" id="CAH0991087.1"/>
    </source>
</evidence>
<dbReference type="Gene3D" id="3.40.47.10">
    <property type="match status" value="1"/>
</dbReference>
<evidence type="ECO:0000259" key="5">
    <source>
        <dbReference type="Pfam" id="PF22691"/>
    </source>
</evidence>
<dbReference type="PANTHER" id="PTHR18919">
    <property type="entry name" value="ACETYL-COA C-ACYLTRANSFERASE"/>
    <property type="match status" value="1"/>
</dbReference>
<dbReference type="EMBL" id="CAKLPX010000001">
    <property type="protein sequence ID" value="CAH0991087.1"/>
    <property type="molecule type" value="Genomic_DNA"/>
</dbReference>
<proteinExistence type="inferred from homology"/>
<dbReference type="Proteomes" id="UP000838100">
    <property type="component" value="Unassembled WGS sequence"/>
</dbReference>
<reference evidence="6" key="1">
    <citation type="submission" date="2021-12" db="EMBL/GenBank/DDBJ databases">
        <authorList>
            <person name="Rodrigo-Torres L."/>
            <person name="Arahal R. D."/>
            <person name="Lucena T."/>
        </authorList>
    </citation>
    <scope>NUCLEOTIDE SEQUENCE</scope>
    <source>
        <strain evidence="6">CECT 8267</strain>
    </source>
</reference>
<keyword evidence="3 6" id="KW-0012">Acyltransferase</keyword>
<evidence type="ECO:0000256" key="1">
    <source>
        <dbReference type="ARBA" id="ARBA00010982"/>
    </source>
</evidence>
<dbReference type="Gene3D" id="2.40.50.840">
    <property type="match status" value="1"/>
</dbReference>
<dbReference type="RefSeq" id="WP_237443746.1">
    <property type="nucleotide sequence ID" value="NZ_CAKLPX010000001.1"/>
</dbReference>
<dbReference type="InterPro" id="IPR016039">
    <property type="entry name" value="Thiolase-like"/>
</dbReference>
<evidence type="ECO:0000313" key="7">
    <source>
        <dbReference type="Proteomes" id="UP000838100"/>
    </source>
</evidence>
<keyword evidence="2 6" id="KW-0808">Transferase</keyword>
<evidence type="ECO:0000256" key="2">
    <source>
        <dbReference type="ARBA" id="ARBA00022679"/>
    </source>
</evidence>
<comment type="caution">
    <text evidence="6">The sequence shown here is derived from an EMBL/GenBank/DDBJ whole genome shotgun (WGS) entry which is preliminary data.</text>
</comment>
<comment type="similarity">
    <text evidence="1">Belongs to the thiolase-like superfamily. Thiolase family.</text>
</comment>
<gene>
    <name evidence="6" type="primary">fadA_4</name>
    <name evidence="6" type="ORF">SIN8267_01188</name>
</gene>
<keyword evidence="7" id="KW-1185">Reference proteome</keyword>
<dbReference type="GO" id="GO:0003988">
    <property type="term" value="F:acetyl-CoA C-acyltransferase activity"/>
    <property type="evidence" value="ECO:0007669"/>
    <property type="project" value="UniProtKB-EC"/>
</dbReference>
<dbReference type="SUPFAM" id="SSF53901">
    <property type="entry name" value="Thiolase-like"/>
    <property type="match status" value="1"/>
</dbReference>
<sequence>MANSIADNNPIIVSAAAIKQKIDDPRLAKNASQLMADCCRAAAAKLDCPALLTECDEISVPQGLWAYQNPAGLIKEAIGSSRASTVFAKIGVLQQGLFNRASQRIQNGEIDIAIVAGGEAKYRNLQATIQGVEIGDSESLEVADTVIEPDQELWLEAESNAGLGMPVGYYALLDSAWRHRQGVDVDQHRDNVAQLYQQMSETAQGNAQAWSQNIVEAEFIRNPSAKNPMLAFPYTKLHNSSWNVDQASALIFCSIKKARALGIAEEHWIYPACSTESNLMQAVSQRADLSRCYGAFHAGNKALALANISVDEVDLVELYSCFPIAVLSFAEELNMLHRRDLTVTGGMPFAGGPLNNFVLQSTVRMLEVMQQQNKNFGMVSNVSGLNTKQAFSVFSKTPRAFVMADVTADVVADSPLKEMANGYSGEAVVQAFTVLYNKQGAERLLVIAENAKHQRCLAHSQDATLMEYALHHDLVGLTVSIDSGVFILDI</sequence>
<dbReference type="EC" id="2.3.1.16" evidence="6"/>
<feature type="domain" description="Thiolase-like protein type 1 additional C-terminal" evidence="4">
    <location>
        <begin position="410"/>
        <end position="482"/>
    </location>
</feature>